<evidence type="ECO:0000256" key="6">
    <source>
        <dbReference type="RuleBase" id="RU361187"/>
    </source>
</evidence>
<feature type="active site" description="Proton donor" evidence="4">
    <location>
        <position position="264"/>
    </location>
</feature>
<dbReference type="AlphaFoldDB" id="A0AA41W4L7"/>
<gene>
    <name evidence="8" type="ORF">NAF29_03050</name>
</gene>
<dbReference type="PANTHER" id="PTHR42812:SF5">
    <property type="entry name" value="ENDO-ARABINASE"/>
    <property type="match status" value="1"/>
</dbReference>
<evidence type="ECO:0000256" key="7">
    <source>
        <dbReference type="SAM" id="SignalP"/>
    </source>
</evidence>
<sequence>MFNRIIISKIFSVTLAVNCLATYAAIQEQTTQTIDVFEYQNPISNGIRPMGIRDSQIFKDGNTWYMTGTDVPFWQTEKNKADVLFEGVPLYKSENLLDWEFLDHIIKRPSKDKWFYRPFWAAEIHKINGKYYAVFSSANRDKNIGLSVGYAVANSVEGPYTMVTNDKPLTNGNDLSFFVDDDSKVWAFWNRGQAFGIGFAQVDLDTATFLTEPKSAIRPGDISYVHDENGTVVMETIGKESVVGSGREKKKVDKFHHWDSEGIEGAYVIKRNDIYYLFYSSWTRGYEIGYATSRKITGPWTKADHNPIYGSQNKSVLKKKGMEFTGDPDNPFQAVGHNEVFIGPDGRHWLSAHGIIKGQSPFLVIDPINFDTNGKITVDGPTYTKQTIPLNE</sequence>
<organism evidence="8 9">
    <name type="scientific">Echinimonas agarilytica</name>
    <dbReference type="NCBI Taxonomy" id="1215918"/>
    <lineage>
        <taxon>Bacteria</taxon>
        <taxon>Pseudomonadati</taxon>
        <taxon>Pseudomonadota</taxon>
        <taxon>Gammaproteobacteria</taxon>
        <taxon>Alteromonadales</taxon>
        <taxon>Echinimonadaceae</taxon>
        <taxon>Echinimonas</taxon>
    </lineage>
</organism>
<evidence type="ECO:0000256" key="4">
    <source>
        <dbReference type="PIRSR" id="PIRSR606710-1"/>
    </source>
</evidence>
<dbReference type="InterPro" id="IPR006710">
    <property type="entry name" value="Glyco_hydro_43"/>
</dbReference>
<feature type="signal peptide" evidence="7">
    <location>
        <begin position="1"/>
        <end position="24"/>
    </location>
</feature>
<dbReference type="EMBL" id="JAMQGP010000001">
    <property type="protein sequence ID" value="MCM2678648.1"/>
    <property type="molecule type" value="Genomic_DNA"/>
</dbReference>
<name>A0AA41W4L7_9GAMM</name>
<dbReference type="Gene3D" id="2.115.10.20">
    <property type="entry name" value="Glycosyl hydrolase domain, family 43"/>
    <property type="match status" value="1"/>
</dbReference>
<comment type="similarity">
    <text evidence="1 6">Belongs to the glycosyl hydrolase 43 family.</text>
</comment>
<dbReference type="PANTHER" id="PTHR42812">
    <property type="entry name" value="BETA-XYLOSIDASE"/>
    <property type="match status" value="1"/>
</dbReference>
<dbReference type="Pfam" id="PF04616">
    <property type="entry name" value="Glyco_hydro_43"/>
    <property type="match status" value="1"/>
</dbReference>
<dbReference type="GO" id="GO:0005975">
    <property type="term" value="P:carbohydrate metabolic process"/>
    <property type="evidence" value="ECO:0007669"/>
    <property type="project" value="InterPro"/>
</dbReference>
<comment type="caution">
    <text evidence="8">The sequence shown here is derived from an EMBL/GenBank/DDBJ whole genome shotgun (WGS) entry which is preliminary data.</text>
</comment>
<dbReference type="InterPro" id="IPR023296">
    <property type="entry name" value="Glyco_hydro_beta-prop_sf"/>
</dbReference>
<dbReference type="InterPro" id="IPR051795">
    <property type="entry name" value="Glycosyl_Hydrlase_43"/>
</dbReference>
<feature type="chain" id="PRO_5041321321" evidence="7">
    <location>
        <begin position="25"/>
        <end position="392"/>
    </location>
</feature>
<keyword evidence="2 6" id="KW-0378">Hydrolase</keyword>
<evidence type="ECO:0000256" key="2">
    <source>
        <dbReference type="ARBA" id="ARBA00022801"/>
    </source>
</evidence>
<reference evidence="8 9" key="1">
    <citation type="journal article" date="2013" name="Antonie Van Leeuwenhoek">
        <title>Echinimonas agarilytica gen. nov., sp. nov., a new gammaproteobacterium isolated from the sea urchin Strongylocentrotus intermedius.</title>
        <authorList>
            <person name="Nedashkovskaya O.I."/>
            <person name="Stenkova A.M."/>
            <person name="Zhukova N.V."/>
            <person name="Van Trappen S."/>
            <person name="Lee J.S."/>
            <person name="Kim S.B."/>
        </authorList>
    </citation>
    <scope>NUCLEOTIDE SEQUENCE [LARGE SCALE GENOMIC DNA]</scope>
    <source>
        <strain evidence="8 9">KMM 6351</strain>
    </source>
</reference>
<dbReference type="Proteomes" id="UP001165393">
    <property type="component" value="Unassembled WGS sequence"/>
</dbReference>
<evidence type="ECO:0000256" key="1">
    <source>
        <dbReference type="ARBA" id="ARBA00009865"/>
    </source>
</evidence>
<protein>
    <submittedName>
        <fullName evidence="8">Family 43 glycosylhydrolase</fullName>
    </submittedName>
</protein>
<keyword evidence="7" id="KW-0732">Signal</keyword>
<keyword evidence="9" id="KW-1185">Reference proteome</keyword>
<dbReference type="GO" id="GO:0004553">
    <property type="term" value="F:hydrolase activity, hydrolyzing O-glycosyl compounds"/>
    <property type="evidence" value="ECO:0007669"/>
    <property type="project" value="InterPro"/>
</dbReference>
<dbReference type="RefSeq" id="WP_251260009.1">
    <property type="nucleotide sequence ID" value="NZ_JAMQGP010000001.1"/>
</dbReference>
<keyword evidence="3 6" id="KW-0326">Glycosidase</keyword>
<evidence type="ECO:0000256" key="5">
    <source>
        <dbReference type="PIRSR" id="PIRSR606710-2"/>
    </source>
</evidence>
<dbReference type="SUPFAM" id="SSF75005">
    <property type="entry name" value="Arabinanase/levansucrase/invertase"/>
    <property type="match status" value="1"/>
</dbReference>
<evidence type="ECO:0000313" key="9">
    <source>
        <dbReference type="Proteomes" id="UP001165393"/>
    </source>
</evidence>
<feature type="active site" description="Proton acceptor" evidence="4">
    <location>
        <position position="54"/>
    </location>
</feature>
<evidence type="ECO:0000313" key="8">
    <source>
        <dbReference type="EMBL" id="MCM2678648.1"/>
    </source>
</evidence>
<evidence type="ECO:0000256" key="3">
    <source>
        <dbReference type="ARBA" id="ARBA00023295"/>
    </source>
</evidence>
<accession>A0AA41W4L7</accession>
<feature type="site" description="Important for catalytic activity, responsible for pKa modulation of the active site Glu and correct orientation of both the proton donor and substrate" evidence="5">
    <location>
        <position position="174"/>
    </location>
</feature>
<proteinExistence type="inferred from homology"/>